<dbReference type="InterPro" id="IPR020583">
    <property type="entry name" value="Inositol_monoP_metal-BS"/>
</dbReference>
<feature type="binding site" evidence="15">
    <location>
        <position position="156"/>
    </location>
    <ligand>
        <name>Mg(2+)</name>
        <dbReference type="ChEBI" id="CHEBI:18420"/>
        <label>1</label>
        <note>catalytic</note>
    </ligand>
</feature>
<evidence type="ECO:0000256" key="5">
    <source>
        <dbReference type="ARBA" id="ARBA00022553"/>
    </source>
</evidence>
<dbReference type="InterPro" id="IPR000760">
    <property type="entry name" value="Inositol_monophosphatase-like"/>
</dbReference>
<evidence type="ECO:0000256" key="12">
    <source>
        <dbReference type="ARBA" id="ARBA00044519"/>
    </source>
</evidence>
<keyword evidence="17" id="KW-1185">Reference proteome</keyword>
<evidence type="ECO:0000256" key="2">
    <source>
        <dbReference type="ARBA" id="ARBA00004847"/>
    </source>
</evidence>
<evidence type="ECO:0000313" key="17">
    <source>
        <dbReference type="Proteomes" id="UP000824782"/>
    </source>
</evidence>
<feature type="binding site" evidence="15">
    <location>
        <position position="310"/>
    </location>
    <ligand>
        <name>Mg(2+)</name>
        <dbReference type="ChEBI" id="CHEBI:18420"/>
        <label>1</label>
        <note>catalytic</note>
    </ligand>
</feature>
<comment type="catalytic activity">
    <reaction evidence="11">
        <text>1D-myo-inositol 1,4-bisphosphate + H2O = 1D-myo-inositol 4-phosphate + phosphate</text>
        <dbReference type="Rhea" id="RHEA:15553"/>
        <dbReference type="ChEBI" id="CHEBI:15377"/>
        <dbReference type="ChEBI" id="CHEBI:43474"/>
        <dbReference type="ChEBI" id="CHEBI:58282"/>
        <dbReference type="ChEBI" id="CHEBI:58469"/>
        <dbReference type="EC" id="3.1.3.57"/>
    </reaction>
    <physiologicalReaction direction="left-to-right" evidence="11">
        <dbReference type="Rhea" id="RHEA:15554"/>
    </physiologicalReaction>
</comment>
<name>A0AAV7AFH0_ENGPU</name>
<comment type="caution">
    <text evidence="16">The sequence shown here is derived from an EMBL/GenBank/DDBJ whole genome shotgun (WGS) entry which is preliminary data.</text>
</comment>
<comment type="function">
    <text evidence="13">Mg(2+)-dependent phosphatase that catalyzes the hydrolysis of the 1-position phosphate from inositol 1,4-bisphosphate and inositol 1,3,4-trisphosphate and participates in inositol phosphate metabolism.</text>
</comment>
<proteinExistence type="inferred from homology"/>
<keyword evidence="8" id="KW-0378">Hydrolase</keyword>
<comment type="catalytic activity">
    <reaction evidence="10">
        <text>1D-myo-inositol 1,3,4-trisphosphate + H2O = 1D-myo-inositol 3,4-bisphosphate + phosphate</text>
        <dbReference type="Rhea" id="RHEA:70319"/>
        <dbReference type="ChEBI" id="CHEBI:15377"/>
        <dbReference type="ChEBI" id="CHEBI:43474"/>
        <dbReference type="ChEBI" id="CHEBI:58414"/>
        <dbReference type="ChEBI" id="CHEBI:83241"/>
    </reaction>
    <physiologicalReaction direction="left-to-right" evidence="10">
        <dbReference type="Rhea" id="RHEA:70320"/>
    </physiologicalReaction>
</comment>
<dbReference type="PROSITE" id="PS00629">
    <property type="entry name" value="IMP_1"/>
    <property type="match status" value="1"/>
</dbReference>
<evidence type="ECO:0000256" key="15">
    <source>
        <dbReference type="PIRSR" id="PIRSR600760-2"/>
    </source>
</evidence>
<dbReference type="EMBL" id="WNYA01000008">
    <property type="protein sequence ID" value="KAG8558677.1"/>
    <property type="molecule type" value="Genomic_DNA"/>
</dbReference>
<feature type="binding site" evidence="15">
    <location>
        <position position="155"/>
    </location>
    <ligand>
        <name>Mg(2+)</name>
        <dbReference type="ChEBI" id="CHEBI:18420"/>
        <label>1</label>
        <note>catalytic</note>
    </ligand>
</feature>
<dbReference type="EMBL" id="WNYA01000008">
    <property type="protein sequence ID" value="KAG8558678.1"/>
    <property type="molecule type" value="Genomic_DNA"/>
</dbReference>
<keyword evidence="5" id="KW-0597">Phosphoprotein</keyword>
<protein>
    <recommendedName>
        <fullName evidence="14">Inositol polyphosphate 1-phosphatase</fullName>
        <ecNumber evidence="12">3.1.3.57</ecNumber>
    </recommendedName>
</protein>
<dbReference type="EMBL" id="WNYA01000008">
    <property type="protein sequence ID" value="KAG8558675.1"/>
    <property type="molecule type" value="Genomic_DNA"/>
</dbReference>
<dbReference type="EMBL" id="WNYA01000008">
    <property type="protein sequence ID" value="KAG8558676.1"/>
    <property type="molecule type" value="Genomic_DNA"/>
</dbReference>
<dbReference type="PANTHER" id="PTHR43028:SF3">
    <property type="entry name" value="INOSITOL POLYPHOSPHATE 1-PHOSPHATASE"/>
    <property type="match status" value="1"/>
</dbReference>
<dbReference type="EC" id="3.1.3.57" evidence="12"/>
<dbReference type="Pfam" id="PF00459">
    <property type="entry name" value="Inositol_P"/>
    <property type="match status" value="1"/>
</dbReference>
<keyword evidence="6" id="KW-0452">Lithium</keyword>
<evidence type="ECO:0000256" key="10">
    <source>
        <dbReference type="ARBA" id="ARBA00044465"/>
    </source>
</evidence>
<evidence type="ECO:0000256" key="3">
    <source>
        <dbReference type="ARBA" id="ARBA00009759"/>
    </source>
</evidence>
<gene>
    <name evidence="16" type="ORF">GDO81_017101</name>
</gene>
<keyword evidence="9 15" id="KW-0460">Magnesium</keyword>
<dbReference type="SUPFAM" id="SSF56655">
    <property type="entry name" value="Carbohydrate phosphatase"/>
    <property type="match status" value="1"/>
</dbReference>
<reference evidence="16" key="1">
    <citation type="thesis" date="2020" institute="ProQuest LLC" country="789 East Eisenhower Parkway, Ann Arbor, MI, USA">
        <title>Comparative Genomics and Chromosome Evolution.</title>
        <authorList>
            <person name="Mudd A.B."/>
        </authorList>
    </citation>
    <scope>NUCLEOTIDE SEQUENCE</scope>
    <source>
        <strain evidence="16">237g6f4</strain>
        <tissue evidence="16">Blood</tissue>
    </source>
</reference>
<evidence type="ECO:0000256" key="7">
    <source>
        <dbReference type="ARBA" id="ARBA00022723"/>
    </source>
</evidence>
<evidence type="ECO:0000256" key="1">
    <source>
        <dbReference type="ARBA" id="ARBA00001946"/>
    </source>
</evidence>
<dbReference type="FunFam" id="4.10.460.10:FF:000001">
    <property type="entry name" value="Inositol polyphosphate 1-phosphatase"/>
    <property type="match status" value="1"/>
</dbReference>
<dbReference type="Proteomes" id="UP000824782">
    <property type="component" value="Unassembled WGS sequence"/>
</dbReference>
<evidence type="ECO:0000256" key="13">
    <source>
        <dbReference type="ARBA" id="ARBA00059706"/>
    </source>
</evidence>
<sequence length="387" mass="42891">MSEILHELLCASEKAACIARACRQEEALFQLLIEEKKEDERNKKFLTDFKTLADVLVQEVIKHDLGKKFPGLEKNVRGEESNEFTNEHEEKIIVEVCSTEEETASLLQKVLDNNKAAAKTLARAVHQEVTLKDLALDADNVSIPLDNIAVWVDPIDSTYQYIKGSEDIKPVKGIYPKGLQCVTVLIGVFLLDTGHPIMGVINQPFAVKDPVTLRWKSQLYWGVSYMGSNICSGNPDNKTRCVSQQSSTTGDNSYAAVTSSAETKDVLKALLVVCGENLHFAAGAGYKCLCVIQGLVDFYLFSEDTTFKWDSCAPHAILKSLGGGILNLSECIKSANKKPCNRPHILYNSEEEEAKGADRWANKGGLVAYRSEQHLEDFIDIFTKNLP</sequence>
<evidence type="ECO:0000256" key="6">
    <source>
        <dbReference type="ARBA" id="ARBA00022671"/>
    </source>
</evidence>
<dbReference type="GO" id="GO:0004441">
    <property type="term" value="F:inositol-1,4-bisphosphate 1-phosphatase activity"/>
    <property type="evidence" value="ECO:0007669"/>
    <property type="project" value="UniProtKB-EC"/>
</dbReference>
<organism evidence="16 17">
    <name type="scientific">Engystomops pustulosus</name>
    <name type="common">Tungara frog</name>
    <name type="synonym">Physalaemus pustulosus</name>
    <dbReference type="NCBI Taxonomy" id="76066"/>
    <lineage>
        <taxon>Eukaryota</taxon>
        <taxon>Metazoa</taxon>
        <taxon>Chordata</taxon>
        <taxon>Craniata</taxon>
        <taxon>Vertebrata</taxon>
        <taxon>Euteleostomi</taxon>
        <taxon>Amphibia</taxon>
        <taxon>Batrachia</taxon>
        <taxon>Anura</taxon>
        <taxon>Neobatrachia</taxon>
        <taxon>Hyloidea</taxon>
        <taxon>Leptodactylidae</taxon>
        <taxon>Leiuperinae</taxon>
        <taxon>Engystomops</taxon>
    </lineage>
</organism>
<evidence type="ECO:0000256" key="9">
    <source>
        <dbReference type="ARBA" id="ARBA00022842"/>
    </source>
</evidence>
<dbReference type="PROSITE" id="PS00630">
    <property type="entry name" value="IMP_2"/>
    <property type="match status" value="1"/>
</dbReference>
<dbReference type="Gene3D" id="3.40.190.80">
    <property type="match status" value="1"/>
</dbReference>
<dbReference type="InterPro" id="IPR020550">
    <property type="entry name" value="Inositol_monophosphatase_CS"/>
</dbReference>
<comment type="similarity">
    <text evidence="3">Belongs to the inositol monophosphatase superfamily.</text>
</comment>
<dbReference type="InterPro" id="IPR050725">
    <property type="entry name" value="CysQ/Inositol_MonoPase"/>
</dbReference>
<comment type="pathway">
    <text evidence="2">Signal transduction; phosphatidylinositol signaling pathway.</text>
</comment>
<dbReference type="Gene3D" id="4.10.460.10">
    <property type="entry name" value="Inositol Polyphosphate 1-phosphatase, domain 1"/>
    <property type="match status" value="1"/>
</dbReference>
<dbReference type="AlphaFoldDB" id="A0AAV7AFH0"/>
<evidence type="ECO:0000256" key="4">
    <source>
        <dbReference type="ARBA" id="ARBA00011245"/>
    </source>
</evidence>
<feature type="binding site" evidence="15">
    <location>
        <position position="79"/>
    </location>
    <ligand>
        <name>Mg(2+)</name>
        <dbReference type="ChEBI" id="CHEBI:18420"/>
        <label>1</label>
        <note>catalytic</note>
    </ligand>
</feature>
<dbReference type="EMBL" id="WNYA01000008">
    <property type="protein sequence ID" value="KAG8558679.1"/>
    <property type="molecule type" value="Genomic_DNA"/>
</dbReference>
<evidence type="ECO:0000256" key="14">
    <source>
        <dbReference type="ARBA" id="ARBA00070066"/>
    </source>
</evidence>
<dbReference type="FunFam" id="3.40.190.80:FF:000015">
    <property type="entry name" value="Inositol polyphosphate 1-phosphatase"/>
    <property type="match status" value="1"/>
</dbReference>
<feature type="binding site" evidence="15">
    <location>
        <position position="153"/>
    </location>
    <ligand>
        <name>Mg(2+)</name>
        <dbReference type="ChEBI" id="CHEBI:18420"/>
        <label>1</label>
        <note>catalytic</note>
    </ligand>
</feature>
<evidence type="ECO:0000313" key="16">
    <source>
        <dbReference type="EMBL" id="KAG8558677.1"/>
    </source>
</evidence>
<dbReference type="PANTHER" id="PTHR43028">
    <property type="entry name" value="3'(2'),5'-BISPHOSPHATE NUCLEOTIDASE 1"/>
    <property type="match status" value="1"/>
</dbReference>
<dbReference type="GO" id="GO:0046872">
    <property type="term" value="F:metal ion binding"/>
    <property type="evidence" value="ECO:0007669"/>
    <property type="project" value="UniProtKB-KW"/>
</dbReference>
<comment type="cofactor">
    <cofactor evidence="1 15">
        <name>Mg(2+)</name>
        <dbReference type="ChEBI" id="CHEBI:18420"/>
    </cofactor>
</comment>
<comment type="subunit">
    <text evidence="4">Monomer.</text>
</comment>
<evidence type="ECO:0000256" key="11">
    <source>
        <dbReference type="ARBA" id="ARBA00044478"/>
    </source>
</evidence>
<dbReference type="InterPro" id="IPR044897">
    <property type="entry name" value="INPP1_dom_1"/>
</dbReference>
<dbReference type="Gene3D" id="3.30.540.10">
    <property type="entry name" value="Fructose-1,6-Bisphosphatase, subunit A, domain 1"/>
    <property type="match status" value="1"/>
</dbReference>
<evidence type="ECO:0000256" key="8">
    <source>
        <dbReference type="ARBA" id="ARBA00022801"/>
    </source>
</evidence>
<keyword evidence="7 15" id="KW-0479">Metal-binding</keyword>
<dbReference type="GO" id="GO:0046854">
    <property type="term" value="P:phosphatidylinositol phosphate biosynthetic process"/>
    <property type="evidence" value="ECO:0007669"/>
    <property type="project" value="InterPro"/>
</dbReference>
<accession>A0AAV7AFH0</accession>